<evidence type="ECO:0000313" key="4">
    <source>
        <dbReference type="Proteomes" id="UP000553888"/>
    </source>
</evidence>
<keyword evidence="2" id="KW-0472">Membrane</keyword>
<feature type="compositionally biased region" description="Polar residues" evidence="1">
    <location>
        <begin position="12"/>
        <end position="27"/>
    </location>
</feature>
<name>A0A852Y9C1_9MICO</name>
<dbReference type="Proteomes" id="UP000553888">
    <property type="component" value="Unassembled WGS sequence"/>
</dbReference>
<evidence type="ECO:0000256" key="1">
    <source>
        <dbReference type="SAM" id="MobiDB-lite"/>
    </source>
</evidence>
<feature type="region of interest" description="Disordered" evidence="1">
    <location>
        <begin position="1"/>
        <end position="61"/>
    </location>
</feature>
<dbReference type="EMBL" id="JACBZY010000001">
    <property type="protein sequence ID" value="NYG99023.1"/>
    <property type="molecule type" value="Genomic_DNA"/>
</dbReference>
<protein>
    <submittedName>
        <fullName evidence="3">Uncharacterized protein</fullName>
    </submittedName>
</protein>
<keyword evidence="2" id="KW-0812">Transmembrane</keyword>
<evidence type="ECO:0000256" key="2">
    <source>
        <dbReference type="SAM" id="Phobius"/>
    </source>
</evidence>
<comment type="caution">
    <text evidence="3">The sequence shown here is derived from an EMBL/GenBank/DDBJ whole genome shotgun (WGS) entry which is preliminary data.</text>
</comment>
<dbReference type="RefSeq" id="WP_179566950.1">
    <property type="nucleotide sequence ID" value="NZ_JACBZY010000001.1"/>
</dbReference>
<organism evidence="3 4">
    <name type="scientific">Schumannella luteola</name>
    <dbReference type="NCBI Taxonomy" id="472059"/>
    <lineage>
        <taxon>Bacteria</taxon>
        <taxon>Bacillati</taxon>
        <taxon>Actinomycetota</taxon>
        <taxon>Actinomycetes</taxon>
        <taxon>Micrococcales</taxon>
        <taxon>Microbacteriaceae</taxon>
        <taxon>Schumannella</taxon>
    </lineage>
</organism>
<reference evidence="3 4" key="1">
    <citation type="submission" date="2020-07" db="EMBL/GenBank/DDBJ databases">
        <title>Sequencing the genomes of 1000 actinobacteria strains.</title>
        <authorList>
            <person name="Klenk H.-P."/>
        </authorList>
    </citation>
    <scope>NUCLEOTIDE SEQUENCE [LARGE SCALE GENOMIC DNA]</scope>
    <source>
        <strain evidence="3 4">DSM 23141</strain>
    </source>
</reference>
<sequence length="257" mass="26749">MSDPQSGFGYPRQQSPQDPYRGASQQDPHGPAQRNPHEVPAQDPNGGYGYGGPPPHVAGAQAWSPAAAPGYYPRPAPRRRGLSTGGVLAIVFGSVGLLLVAGVVLVAIVIAGVIQGETSRPAAAPTSDSSTGAYDLVERPAYAAYVTRVKEMTKKYSDARADGSIHQWVPATQAGDDYATAFVYILTDKEGATLFAATGITTDDDPAVLDAMIAADDADLTELERRFLAGEALGTKVTITRPNGSTFSYDGNAGPNG</sequence>
<keyword evidence="2" id="KW-1133">Transmembrane helix</keyword>
<gene>
    <name evidence="3" type="ORF">BJ979_001649</name>
</gene>
<dbReference type="AlphaFoldDB" id="A0A852Y9C1"/>
<accession>A0A852Y9C1</accession>
<proteinExistence type="predicted"/>
<evidence type="ECO:0000313" key="3">
    <source>
        <dbReference type="EMBL" id="NYG99023.1"/>
    </source>
</evidence>
<keyword evidence="4" id="KW-1185">Reference proteome</keyword>
<feature type="transmembrane region" description="Helical" evidence="2">
    <location>
        <begin position="87"/>
        <end position="114"/>
    </location>
</feature>